<keyword evidence="7" id="KW-1133">Transmembrane helix</keyword>
<dbReference type="Gene3D" id="3.80.10.10">
    <property type="entry name" value="Ribonuclease Inhibitor"/>
    <property type="match status" value="3"/>
</dbReference>
<evidence type="ECO:0000256" key="9">
    <source>
        <dbReference type="ARBA" id="ARBA00023180"/>
    </source>
</evidence>
<dbReference type="GeneID" id="109474449"/>
<organism evidence="12 13">
    <name type="scientific">Branchiostoma belcheri</name>
    <name type="common">Amphioxus</name>
    <dbReference type="NCBI Taxonomy" id="7741"/>
    <lineage>
        <taxon>Eukaryota</taxon>
        <taxon>Metazoa</taxon>
        <taxon>Chordata</taxon>
        <taxon>Cephalochordata</taxon>
        <taxon>Leptocardii</taxon>
        <taxon>Amphioxiformes</taxon>
        <taxon>Branchiostomatidae</taxon>
        <taxon>Branchiostoma</taxon>
    </lineage>
</organism>
<dbReference type="GO" id="GO:0005886">
    <property type="term" value="C:plasma membrane"/>
    <property type="evidence" value="ECO:0007669"/>
    <property type="project" value="UniProtKB-SubCell"/>
</dbReference>
<evidence type="ECO:0000256" key="1">
    <source>
        <dbReference type="ARBA" id="ARBA00004236"/>
    </source>
</evidence>
<dbReference type="PANTHER" id="PTHR24366:SF161">
    <property type="entry name" value="TIR DOMAIN-CONTAINING PROTEIN"/>
    <property type="match status" value="1"/>
</dbReference>
<keyword evidence="4" id="KW-0812">Transmembrane</keyword>
<dbReference type="InterPro" id="IPR001611">
    <property type="entry name" value="Leu-rich_rpt"/>
</dbReference>
<feature type="domain" description="LRRNT" evidence="11">
    <location>
        <begin position="86"/>
        <end position="118"/>
    </location>
</feature>
<protein>
    <submittedName>
        <fullName evidence="13">Carboxypeptidase N subunit 2-like</fullName>
    </submittedName>
</protein>
<dbReference type="AlphaFoldDB" id="A0A6P4ZKY3"/>
<keyword evidence="8" id="KW-0472">Membrane</keyword>
<dbReference type="PANTHER" id="PTHR24366">
    <property type="entry name" value="IG(IMMUNOGLOBULIN) AND LRR(LEUCINE RICH REPEAT) DOMAINS"/>
    <property type="match status" value="1"/>
</dbReference>
<accession>A0A6P4ZKY3</accession>
<evidence type="ECO:0000256" key="4">
    <source>
        <dbReference type="ARBA" id="ARBA00022692"/>
    </source>
</evidence>
<dbReference type="PROSITE" id="PS51450">
    <property type="entry name" value="LRR"/>
    <property type="match status" value="2"/>
</dbReference>
<sequence>MTRIQTVSVVVFCTPVLVRGAGASEGCFVFTEYLEGLHIFVISYIWSPQGITNSCKTMAISVWGLLLTITITVQGQPQLACESVGDGSPVCSCGSGRVSCKDADLTHVPTDIPPDTETLELSGNKITSLPAMVFDGLPQLSTLDLSNNKISSIEVGAFDGLGGSLKNLKLNNNELVSLKEGIFRNLTTLEYLYLKDNMISTLRSGVFRGLLNVFKISFDGNSISSFPADIFSDVPPLRTVELPRNRIKSLEDILPALPSNMISLDLSGNNLGNLPAGAFNGFPRLSSLHLSSCNISDLPQDVFLGLSSLAYLYLNDNDLVELRNSSFGTHRRLAIVNFSNNKIARIEEGLFSRFPRLANIALQSNQLTSLPPRVFDNLSRMREIRLEKNKLESLDDASIFKDLQSIWIIYLHENNIKSLPSGIFSEANLPNLKLLTLYYNSLTVIENGTFDNLPRIQSIDLQHNPLEQVGCGMVPSKDKSASLQRLTISCTCHLKPLYDCPGFDDWLGEKTKCVFPIGVGRVKLKGVSRDKLVCSRAGANRTDWIALAILLLLSNLFIST</sequence>
<evidence type="ECO:0000259" key="11">
    <source>
        <dbReference type="SMART" id="SM00013"/>
    </source>
</evidence>
<feature type="signal peptide" evidence="10">
    <location>
        <begin position="1"/>
        <end position="20"/>
    </location>
</feature>
<dbReference type="KEGG" id="bbel:109474449"/>
<dbReference type="InterPro" id="IPR000372">
    <property type="entry name" value="LRRNT"/>
</dbReference>
<comment type="subcellular location">
    <subcellularLocation>
        <location evidence="1">Cell membrane</location>
    </subcellularLocation>
</comment>
<dbReference type="SMART" id="SM00369">
    <property type="entry name" value="LRR_TYP"/>
    <property type="match status" value="14"/>
</dbReference>
<dbReference type="RefSeq" id="XP_019630301.1">
    <property type="nucleotide sequence ID" value="XM_019774742.1"/>
</dbReference>
<evidence type="ECO:0000256" key="8">
    <source>
        <dbReference type="ARBA" id="ARBA00023136"/>
    </source>
</evidence>
<keyword evidence="3" id="KW-0433">Leucine-rich repeat</keyword>
<evidence type="ECO:0000256" key="10">
    <source>
        <dbReference type="SAM" id="SignalP"/>
    </source>
</evidence>
<evidence type="ECO:0000313" key="13">
    <source>
        <dbReference type="RefSeq" id="XP_019630301.1"/>
    </source>
</evidence>
<proteinExistence type="predicted"/>
<reference evidence="13" key="1">
    <citation type="submission" date="2025-08" db="UniProtKB">
        <authorList>
            <consortium name="RefSeq"/>
        </authorList>
    </citation>
    <scope>IDENTIFICATION</scope>
    <source>
        <tissue evidence="13">Gonad</tissue>
    </source>
</reference>
<dbReference type="FunFam" id="3.80.10.10:FF:001438">
    <property type="entry name" value="Uncharacterized protein"/>
    <property type="match status" value="1"/>
</dbReference>
<keyword evidence="2" id="KW-1003">Cell membrane</keyword>
<evidence type="ECO:0000256" key="3">
    <source>
        <dbReference type="ARBA" id="ARBA00022614"/>
    </source>
</evidence>
<evidence type="ECO:0000256" key="2">
    <source>
        <dbReference type="ARBA" id="ARBA00022475"/>
    </source>
</evidence>
<dbReference type="OrthoDB" id="1055097at2759"/>
<keyword evidence="5 10" id="KW-0732">Signal</keyword>
<dbReference type="FunFam" id="3.80.10.10:FF:000770">
    <property type="entry name" value="Uncharacterized protein"/>
    <property type="match status" value="1"/>
</dbReference>
<evidence type="ECO:0000313" key="12">
    <source>
        <dbReference type="Proteomes" id="UP000515135"/>
    </source>
</evidence>
<feature type="chain" id="PRO_5027996425" evidence="10">
    <location>
        <begin position="21"/>
        <end position="560"/>
    </location>
</feature>
<dbReference type="Pfam" id="PF13855">
    <property type="entry name" value="LRR_8"/>
    <property type="match status" value="5"/>
</dbReference>
<keyword evidence="6" id="KW-0677">Repeat</keyword>
<keyword evidence="9" id="KW-0325">Glycoprotein</keyword>
<dbReference type="InterPro" id="IPR003591">
    <property type="entry name" value="Leu-rich_rpt_typical-subtyp"/>
</dbReference>
<dbReference type="Proteomes" id="UP000515135">
    <property type="component" value="Unplaced"/>
</dbReference>
<evidence type="ECO:0000256" key="7">
    <source>
        <dbReference type="ARBA" id="ARBA00022989"/>
    </source>
</evidence>
<name>A0A6P4ZKY3_BRABE</name>
<keyword evidence="12" id="KW-1185">Reference proteome</keyword>
<evidence type="ECO:0000256" key="6">
    <source>
        <dbReference type="ARBA" id="ARBA00022737"/>
    </source>
</evidence>
<evidence type="ECO:0000256" key="5">
    <source>
        <dbReference type="ARBA" id="ARBA00022729"/>
    </source>
</evidence>
<dbReference type="SMART" id="SM00013">
    <property type="entry name" value="LRRNT"/>
    <property type="match status" value="1"/>
</dbReference>
<dbReference type="InterPro" id="IPR032675">
    <property type="entry name" value="LRR_dom_sf"/>
</dbReference>
<gene>
    <name evidence="13" type="primary">LOC109474449</name>
</gene>
<dbReference type="SUPFAM" id="SSF52058">
    <property type="entry name" value="L domain-like"/>
    <property type="match status" value="2"/>
</dbReference>